<feature type="chain" id="PRO_5032736973" description="Snakin-2" evidence="2">
    <location>
        <begin position="23"/>
        <end position="110"/>
    </location>
</feature>
<dbReference type="EMBL" id="NMUH01002150">
    <property type="protein sequence ID" value="MQL98154.1"/>
    <property type="molecule type" value="Genomic_DNA"/>
</dbReference>
<keyword evidence="4" id="KW-1185">Reference proteome</keyword>
<accession>A0A843VZ50</accession>
<dbReference type="Pfam" id="PF02704">
    <property type="entry name" value="GASA"/>
    <property type="match status" value="1"/>
</dbReference>
<protein>
    <recommendedName>
        <fullName evidence="5">Snakin-2</fullName>
    </recommendedName>
</protein>
<evidence type="ECO:0000256" key="1">
    <source>
        <dbReference type="ARBA" id="ARBA00010582"/>
    </source>
</evidence>
<organism evidence="3 4">
    <name type="scientific">Colocasia esculenta</name>
    <name type="common">Wild taro</name>
    <name type="synonym">Arum esculentum</name>
    <dbReference type="NCBI Taxonomy" id="4460"/>
    <lineage>
        <taxon>Eukaryota</taxon>
        <taxon>Viridiplantae</taxon>
        <taxon>Streptophyta</taxon>
        <taxon>Embryophyta</taxon>
        <taxon>Tracheophyta</taxon>
        <taxon>Spermatophyta</taxon>
        <taxon>Magnoliopsida</taxon>
        <taxon>Liliopsida</taxon>
        <taxon>Araceae</taxon>
        <taxon>Aroideae</taxon>
        <taxon>Colocasieae</taxon>
        <taxon>Colocasia</taxon>
    </lineage>
</organism>
<gene>
    <name evidence="3" type="ORF">Taro_030869</name>
</gene>
<dbReference type="InterPro" id="IPR003854">
    <property type="entry name" value="GASA"/>
</dbReference>
<dbReference type="PANTHER" id="PTHR23201">
    <property type="entry name" value="EXTENSIN, PROLINE-RICH PROTEIN"/>
    <property type="match status" value="1"/>
</dbReference>
<evidence type="ECO:0000313" key="4">
    <source>
        <dbReference type="Proteomes" id="UP000652761"/>
    </source>
</evidence>
<dbReference type="OrthoDB" id="847210at2759"/>
<feature type="signal peptide" evidence="2">
    <location>
        <begin position="1"/>
        <end position="22"/>
    </location>
</feature>
<dbReference type="AlphaFoldDB" id="A0A843VZ50"/>
<evidence type="ECO:0000256" key="2">
    <source>
        <dbReference type="SAM" id="SignalP"/>
    </source>
</evidence>
<proteinExistence type="inferred from homology"/>
<name>A0A843VZ50_COLES</name>
<evidence type="ECO:0000313" key="3">
    <source>
        <dbReference type="EMBL" id="MQL98154.1"/>
    </source>
</evidence>
<keyword evidence="2" id="KW-0732">Signal</keyword>
<evidence type="ECO:0008006" key="5">
    <source>
        <dbReference type="Google" id="ProtNLM"/>
    </source>
</evidence>
<reference evidence="3" key="1">
    <citation type="submission" date="2017-07" db="EMBL/GenBank/DDBJ databases">
        <title>Taro Niue Genome Assembly and Annotation.</title>
        <authorList>
            <person name="Atibalentja N."/>
            <person name="Keating K."/>
            <person name="Fields C.J."/>
        </authorList>
    </citation>
    <scope>NUCLEOTIDE SEQUENCE</scope>
    <source>
        <strain evidence="3">Niue_2</strain>
        <tissue evidence="3">Leaf</tissue>
    </source>
</reference>
<dbReference type="Proteomes" id="UP000652761">
    <property type="component" value="Unassembled WGS sequence"/>
</dbReference>
<comment type="caution">
    <text evidence="3">The sequence shown here is derived from an EMBL/GenBank/DDBJ whole genome shotgun (WGS) entry which is preliminary data.</text>
</comment>
<dbReference type="PANTHER" id="PTHR23201:SF12">
    <property type="entry name" value="OS05G0432200 PROTEIN"/>
    <property type="match status" value="1"/>
</dbReference>
<sequence length="110" mass="11446">MASSRALLALLLLVLALHLVHSGYVVAGEAQPVMRGGSSSLAAAAAEKVNCPGACAVRCSRSWKPKMCLRMCGVCCSRCNCVPSGTGVETRAQCACYANMKNPKGKNKCP</sequence>
<comment type="similarity">
    <text evidence="1">Belongs to the GASA family.</text>
</comment>